<dbReference type="AlphaFoldDB" id="A0A8H8RDS7"/>
<evidence type="ECO:0000313" key="4">
    <source>
        <dbReference type="Proteomes" id="UP000462212"/>
    </source>
</evidence>
<keyword evidence="1" id="KW-0560">Oxidoreductase</keyword>
<dbReference type="Gene3D" id="3.20.20.100">
    <property type="entry name" value="NADP-dependent oxidoreductase domain"/>
    <property type="match status" value="1"/>
</dbReference>
<dbReference type="PANTHER" id="PTHR43147">
    <property type="entry name" value="PROTEIN TAS"/>
    <property type="match status" value="1"/>
</dbReference>
<comment type="caution">
    <text evidence="3">The sequence shown here is derived from an EMBL/GenBank/DDBJ whole genome shotgun (WGS) entry which is preliminary data.</text>
</comment>
<dbReference type="Proteomes" id="UP000462212">
    <property type="component" value="Unassembled WGS sequence"/>
</dbReference>
<dbReference type="EMBL" id="QGMJ01000969">
    <property type="protein sequence ID" value="TVY32659.1"/>
    <property type="molecule type" value="Genomic_DNA"/>
</dbReference>
<dbReference type="PANTHER" id="PTHR43147:SF2">
    <property type="entry name" value="NADP-DEPENDENT OXIDOREDUCTASE DOMAIN-CONTAINING PROTEIN"/>
    <property type="match status" value="1"/>
</dbReference>
<accession>A0A8H8RDS7</accession>
<dbReference type="SUPFAM" id="SSF51430">
    <property type="entry name" value="NAD(P)-linked oxidoreductase"/>
    <property type="match status" value="1"/>
</dbReference>
<dbReference type="InterPro" id="IPR036812">
    <property type="entry name" value="NAD(P)_OxRdtase_dom_sf"/>
</dbReference>
<dbReference type="Pfam" id="PF00248">
    <property type="entry name" value="Aldo_ket_red"/>
    <property type="match status" value="1"/>
</dbReference>
<reference evidence="3 4" key="1">
    <citation type="submission" date="2018-05" db="EMBL/GenBank/DDBJ databases">
        <title>Genome sequencing and assembly of the regulated plant pathogen Lachnellula willkommii and related sister species for the development of diagnostic species identification markers.</title>
        <authorList>
            <person name="Giroux E."/>
            <person name="Bilodeau G."/>
        </authorList>
    </citation>
    <scope>NUCLEOTIDE SEQUENCE [LARGE SCALE GENOMIC DNA]</scope>
    <source>
        <strain evidence="3 4">CBS 197.66</strain>
    </source>
</reference>
<gene>
    <name evidence="3" type="ORF">LSUB1_G007578</name>
</gene>
<name>A0A8H8RDS7_9HELO</name>
<protein>
    <recommendedName>
        <fullName evidence="2">NADP-dependent oxidoreductase domain-containing protein</fullName>
    </recommendedName>
</protein>
<feature type="domain" description="NADP-dependent oxidoreductase" evidence="2">
    <location>
        <begin position="15"/>
        <end position="100"/>
    </location>
</feature>
<evidence type="ECO:0000256" key="1">
    <source>
        <dbReference type="ARBA" id="ARBA00023002"/>
    </source>
</evidence>
<sequence>MAESCRKHEIKLLTYGSLYYEMITIWGGWELLQRLLTALSAIGNKYNVSISNVATRWVLDHDYVAATIIGARMGISEHVEENIKAFSFRLDEEDWAAIQVVLDQSRSADVFEAMGDCGAEYR</sequence>
<dbReference type="InterPro" id="IPR023210">
    <property type="entry name" value="NADP_OxRdtase_dom"/>
</dbReference>
<keyword evidence="4" id="KW-1185">Reference proteome</keyword>
<evidence type="ECO:0000313" key="3">
    <source>
        <dbReference type="EMBL" id="TVY32659.1"/>
    </source>
</evidence>
<dbReference type="GO" id="GO:0016491">
    <property type="term" value="F:oxidoreductase activity"/>
    <property type="evidence" value="ECO:0007669"/>
    <property type="project" value="UniProtKB-KW"/>
</dbReference>
<evidence type="ECO:0000259" key="2">
    <source>
        <dbReference type="Pfam" id="PF00248"/>
    </source>
</evidence>
<organism evidence="3 4">
    <name type="scientific">Lachnellula subtilissima</name>
    <dbReference type="NCBI Taxonomy" id="602034"/>
    <lineage>
        <taxon>Eukaryota</taxon>
        <taxon>Fungi</taxon>
        <taxon>Dikarya</taxon>
        <taxon>Ascomycota</taxon>
        <taxon>Pezizomycotina</taxon>
        <taxon>Leotiomycetes</taxon>
        <taxon>Helotiales</taxon>
        <taxon>Lachnaceae</taxon>
        <taxon>Lachnellula</taxon>
    </lineage>
</organism>
<dbReference type="OrthoDB" id="686384at2759"/>
<proteinExistence type="predicted"/>